<evidence type="ECO:0000256" key="10">
    <source>
        <dbReference type="ARBA" id="ARBA00022968"/>
    </source>
</evidence>
<name>A0A177A5S0_9PEZI</name>
<comment type="cofactor">
    <cofactor evidence="2">
        <name>Cu(2+)</name>
        <dbReference type="ChEBI" id="CHEBI:29036"/>
    </cofactor>
</comment>
<evidence type="ECO:0000256" key="6">
    <source>
        <dbReference type="ARBA" id="ARBA00022692"/>
    </source>
</evidence>
<dbReference type="RefSeq" id="XP_024321757.1">
    <property type="nucleotide sequence ID" value="XM_024470237.1"/>
</dbReference>
<dbReference type="GO" id="GO:0015035">
    <property type="term" value="F:protein-disulfide reductase activity"/>
    <property type="evidence" value="ECO:0007669"/>
    <property type="project" value="InterPro"/>
</dbReference>
<gene>
    <name evidence="22" type="primary">MIA40</name>
    <name evidence="22" type="ORF">VC83_06644</name>
</gene>
<evidence type="ECO:0000256" key="13">
    <source>
        <dbReference type="ARBA" id="ARBA00023010"/>
    </source>
</evidence>
<feature type="compositionally biased region" description="Basic and acidic residues" evidence="20">
    <location>
        <begin position="264"/>
        <end position="276"/>
    </location>
</feature>
<dbReference type="PANTHER" id="PTHR21622">
    <property type="entry name" value="COILED-COIL-HELIX-COILED-COIL-HELIX DOMAIN CONTAINING 4"/>
    <property type="match status" value="1"/>
</dbReference>
<dbReference type="eggNOG" id="KOG4149">
    <property type="taxonomic scope" value="Eukaryota"/>
</dbReference>
<evidence type="ECO:0000256" key="11">
    <source>
        <dbReference type="ARBA" id="ARBA00022989"/>
    </source>
</evidence>
<comment type="cofactor">
    <cofactor evidence="1">
        <name>Zn(2+)</name>
        <dbReference type="ChEBI" id="CHEBI:29105"/>
    </cofactor>
</comment>
<keyword evidence="6" id="KW-0812">Transmembrane</keyword>
<evidence type="ECO:0000313" key="22">
    <source>
        <dbReference type="EMBL" id="OAF56463.1"/>
    </source>
</evidence>
<evidence type="ECO:0000256" key="17">
    <source>
        <dbReference type="ARBA" id="ARBA00023284"/>
    </source>
</evidence>
<evidence type="ECO:0000256" key="4">
    <source>
        <dbReference type="ARBA" id="ARBA00013714"/>
    </source>
</evidence>
<dbReference type="EMBL" id="KV441404">
    <property type="protein sequence ID" value="OAF56463.1"/>
    <property type="molecule type" value="Genomic_DNA"/>
</dbReference>
<dbReference type="Gene3D" id="1.10.287.2900">
    <property type="match status" value="1"/>
</dbReference>
<evidence type="ECO:0000256" key="2">
    <source>
        <dbReference type="ARBA" id="ARBA00001973"/>
    </source>
</evidence>
<dbReference type="OrthoDB" id="7481291at2759"/>
<dbReference type="PROSITE" id="PS51808">
    <property type="entry name" value="CHCH"/>
    <property type="match status" value="1"/>
</dbReference>
<dbReference type="Pfam" id="PF06747">
    <property type="entry name" value="CHCH"/>
    <property type="match status" value="1"/>
</dbReference>
<protein>
    <recommendedName>
        <fullName evidence="4">Mitochondrial intermembrane space import and assembly protein 40</fullName>
    </recommendedName>
    <alternativeName>
        <fullName evidence="19">Mitochondrial import inner membrane translocase TIM40</fullName>
    </alternativeName>
</protein>
<evidence type="ECO:0000256" key="19">
    <source>
        <dbReference type="ARBA" id="ARBA00033150"/>
    </source>
</evidence>
<dbReference type="FunFam" id="1.10.287.2900:FF:000002">
    <property type="entry name" value="Mitochondrial intermembrane space import and assembly protein"/>
    <property type="match status" value="1"/>
</dbReference>
<keyword evidence="7" id="KW-0999">Mitochondrion inner membrane</keyword>
<evidence type="ECO:0000256" key="9">
    <source>
        <dbReference type="ARBA" id="ARBA00022946"/>
    </source>
</evidence>
<dbReference type="InterPro" id="IPR010625">
    <property type="entry name" value="CHCH"/>
</dbReference>
<evidence type="ECO:0000256" key="16">
    <source>
        <dbReference type="ARBA" id="ARBA00023157"/>
    </source>
</evidence>
<keyword evidence="8" id="KW-0653">Protein transport</keyword>
<dbReference type="GeneID" id="36289701"/>
<evidence type="ECO:0000259" key="21">
    <source>
        <dbReference type="Pfam" id="PF06747"/>
    </source>
</evidence>
<keyword evidence="16" id="KW-1015">Disulfide bond</keyword>
<keyword evidence="15" id="KW-0472">Membrane</keyword>
<organism evidence="22">
    <name type="scientific">Pseudogymnoascus destructans</name>
    <dbReference type="NCBI Taxonomy" id="655981"/>
    <lineage>
        <taxon>Eukaryota</taxon>
        <taxon>Fungi</taxon>
        <taxon>Dikarya</taxon>
        <taxon>Ascomycota</taxon>
        <taxon>Pezizomycotina</taxon>
        <taxon>Leotiomycetes</taxon>
        <taxon>Thelebolales</taxon>
        <taxon>Thelebolaceae</taxon>
        <taxon>Pseudogymnoascus</taxon>
    </lineage>
</organism>
<evidence type="ECO:0000256" key="8">
    <source>
        <dbReference type="ARBA" id="ARBA00022927"/>
    </source>
</evidence>
<dbReference type="GO" id="GO:0005743">
    <property type="term" value="C:mitochondrial inner membrane"/>
    <property type="evidence" value="ECO:0007669"/>
    <property type="project" value="UniProtKB-SubCell"/>
</dbReference>
<evidence type="ECO:0000256" key="15">
    <source>
        <dbReference type="ARBA" id="ARBA00023136"/>
    </source>
</evidence>
<dbReference type="InterPro" id="IPR039289">
    <property type="entry name" value="CHCHD4"/>
</dbReference>
<keyword evidence="10" id="KW-0735">Signal-anchor</keyword>
<keyword evidence="5" id="KW-0813">Transport</keyword>
<keyword evidence="17" id="KW-0676">Redox-active center</keyword>
<keyword evidence="11" id="KW-1133">Transmembrane helix</keyword>
<evidence type="ECO:0000256" key="12">
    <source>
        <dbReference type="ARBA" id="ARBA00023002"/>
    </source>
</evidence>
<dbReference type="GO" id="GO:0045041">
    <property type="term" value="P:protein import into mitochondrial intermembrane space"/>
    <property type="evidence" value="ECO:0007669"/>
    <property type="project" value="InterPro"/>
</dbReference>
<dbReference type="VEuPathDB" id="FungiDB:GMDG_07223"/>
<dbReference type="PANTHER" id="PTHR21622:SF0">
    <property type="entry name" value="COILED-COIL-HELIX-COILED-COIL-HELIX DOMAIN CONTAINING 4"/>
    <property type="match status" value="1"/>
</dbReference>
<evidence type="ECO:0000256" key="18">
    <source>
        <dbReference type="ARBA" id="ARBA00024980"/>
    </source>
</evidence>
<feature type="region of interest" description="Disordered" evidence="20">
    <location>
        <begin position="116"/>
        <end position="151"/>
    </location>
</feature>
<sequence length="324" mass="34164">MLARTVGRRALTSCVASPSRKFLTTSAAPKKRTWKGAAVRWGLAGAGLYYYNTTDIFAEQEEAAIDRLEDSIHHIQQSELPTIEAVVAEKRARAAARAAEDKAKAKAAAAAEAAAASAPASDASKESEGTAAAVPATEGEDGSPAPGGSIEDLEAEAGQEGAFNPETGEINWDCPCLGGMAHGPCGEEFREAFSCFVHSTEEPKGMECIEKFKGMQDCFRAHPDIYGSELEDDEEEIEAEIRAQEAAKTEAREGEAAAAAAESQDNKVTPKKEAQDVKAAVKEKAVEKTPAPVHPEAADAIEKVLPKTAYDATDADAKVDNAKA</sequence>
<feature type="domain" description="CHCH" evidence="21">
    <location>
        <begin position="185"/>
        <end position="220"/>
    </location>
</feature>
<dbReference type="GO" id="GO:0005758">
    <property type="term" value="C:mitochondrial intermembrane space"/>
    <property type="evidence" value="ECO:0007669"/>
    <property type="project" value="TreeGrafter"/>
</dbReference>
<comment type="function">
    <text evidence="18">Required for the import and folding of small cysteine-containing proteins (small Tim) in the mitochondrial intermembrane space (IMS). Forms a redox cycle with ERV1 that involves a disulfide relay system. Precursor proteins to be imported into the IMS are translocated in their reduced form into the mitochondria. The oxidized form of MIA40 forms a transient intermolecular disulfide bridge with the reduced precursor protein, resulting in oxidation of the precursor protein that now contains an intramolecular disulfide bond and is able to undergo folding in the IMS.</text>
</comment>
<evidence type="ECO:0000256" key="3">
    <source>
        <dbReference type="ARBA" id="ARBA00004164"/>
    </source>
</evidence>
<keyword evidence="14" id="KW-0496">Mitochondrion</keyword>
<evidence type="ECO:0000256" key="5">
    <source>
        <dbReference type="ARBA" id="ARBA00022448"/>
    </source>
</evidence>
<evidence type="ECO:0000256" key="1">
    <source>
        <dbReference type="ARBA" id="ARBA00001947"/>
    </source>
</evidence>
<dbReference type="Proteomes" id="UP000077154">
    <property type="component" value="Unassembled WGS sequence"/>
</dbReference>
<evidence type="ECO:0000256" key="14">
    <source>
        <dbReference type="ARBA" id="ARBA00023128"/>
    </source>
</evidence>
<evidence type="ECO:0000256" key="7">
    <source>
        <dbReference type="ARBA" id="ARBA00022792"/>
    </source>
</evidence>
<proteinExistence type="predicted"/>
<dbReference type="AlphaFoldDB" id="A0A177A5S0"/>
<feature type="compositionally biased region" description="Basic and acidic residues" evidence="20">
    <location>
        <begin position="245"/>
        <end position="255"/>
    </location>
</feature>
<evidence type="ECO:0000256" key="20">
    <source>
        <dbReference type="SAM" id="MobiDB-lite"/>
    </source>
</evidence>
<keyword evidence="9" id="KW-0809">Transit peptide</keyword>
<reference evidence="22" key="1">
    <citation type="submission" date="2016-03" db="EMBL/GenBank/DDBJ databases">
        <title>Updated assembly of Pseudogymnoascus destructans, the fungus causing white-nose syndrome of bats.</title>
        <authorList>
            <person name="Palmer J.M."/>
            <person name="Drees K.P."/>
            <person name="Foster J.T."/>
            <person name="Lindner D.L."/>
        </authorList>
    </citation>
    <scope>NUCLEOTIDE SEQUENCE [LARGE SCALE GENOMIC DNA]</scope>
    <source>
        <strain evidence="22">20631-21</strain>
    </source>
</reference>
<keyword evidence="13" id="KW-0811">Translocation</keyword>
<comment type="subcellular location">
    <subcellularLocation>
        <location evidence="3">Mitochondrion inner membrane</location>
        <topology evidence="3">Single-pass type II membrane protein</topology>
        <orientation evidence="3">Intermembrane side</orientation>
    </subcellularLocation>
</comment>
<keyword evidence="12" id="KW-0560">Oxidoreductase</keyword>
<feature type="region of interest" description="Disordered" evidence="20">
    <location>
        <begin position="245"/>
        <end position="276"/>
    </location>
</feature>
<accession>A0A177A5S0</accession>